<keyword evidence="2 6" id="KW-0812">Transmembrane</keyword>
<dbReference type="PANTHER" id="PTHR10994">
    <property type="entry name" value="RETICULON"/>
    <property type="match status" value="1"/>
</dbReference>
<dbReference type="InterPro" id="IPR045064">
    <property type="entry name" value="Reticulon-like"/>
</dbReference>
<comment type="caution">
    <text evidence="6">Lacks conserved residue(s) required for the propagation of feature annotation.</text>
</comment>
<dbReference type="Pfam" id="PF02453">
    <property type="entry name" value="Reticulon"/>
    <property type="match status" value="1"/>
</dbReference>
<proteinExistence type="predicted"/>
<keyword evidence="5 6" id="KW-0472">Membrane</keyword>
<evidence type="ECO:0000256" key="4">
    <source>
        <dbReference type="ARBA" id="ARBA00022989"/>
    </source>
</evidence>
<dbReference type="GO" id="GO:0005789">
    <property type="term" value="C:endoplasmic reticulum membrane"/>
    <property type="evidence" value="ECO:0007669"/>
    <property type="project" value="UniProtKB-SubCell"/>
</dbReference>
<evidence type="ECO:0000256" key="6">
    <source>
        <dbReference type="RuleBase" id="RU363132"/>
    </source>
</evidence>
<dbReference type="STRING" id="57577.A0A2K3N5W6"/>
<sequence length="77" mass="8767">VTWTLGVVSVLGNWFTAATIFYLATVALLTLPAVYERHQDIIDILSEKAMIELRSRYAELMKKIFGKSVHLQDNNLE</sequence>
<dbReference type="Proteomes" id="UP000236291">
    <property type="component" value="Unassembled WGS sequence"/>
</dbReference>
<name>A0A2K3N5W6_TRIPR</name>
<keyword evidence="3 6" id="KW-0256">Endoplasmic reticulum</keyword>
<feature type="non-terminal residue" evidence="8">
    <location>
        <position position="1"/>
    </location>
</feature>
<evidence type="ECO:0000256" key="5">
    <source>
        <dbReference type="ARBA" id="ARBA00023136"/>
    </source>
</evidence>
<gene>
    <name evidence="8" type="ORF">L195_g021685</name>
</gene>
<reference evidence="8 9" key="1">
    <citation type="journal article" date="2014" name="Am. J. Bot.">
        <title>Genome assembly and annotation for red clover (Trifolium pratense; Fabaceae).</title>
        <authorList>
            <person name="Istvanek J."/>
            <person name="Jaros M."/>
            <person name="Krenek A."/>
            <person name="Repkova J."/>
        </authorList>
    </citation>
    <scope>NUCLEOTIDE SEQUENCE [LARGE SCALE GENOMIC DNA]</scope>
    <source>
        <strain evidence="9">cv. Tatra</strain>
        <tissue evidence="8">Young leaves</tissue>
    </source>
</reference>
<dbReference type="EMBL" id="ASHM01016635">
    <property type="protein sequence ID" value="PNX98437.1"/>
    <property type="molecule type" value="Genomic_DNA"/>
</dbReference>
<comment type="subcellular location">
    <subcellularLocation>
        <location evidence="1 6">Endoplasmic reticulum membrane</location>
        <topology evidence="1 6">Multi-pass membrane protein</topology>
    </subcellularLocation>
</comment>
<evidence type="ECO:0000313" key="9">
    <source>
        <dbReference type="Proteomes" id="UP000236291"/>
    </source>
</evidence>
<reference evidence="8 9" key="2">
    <citation type="journal article" date="2017" name="Front. Plant Sci.">
        <title>Gene Classification and Mining of Molecular Markers Useful in Red Clover (Trifolium pratense) Breeding.</title>
        <authorList>
            <person name="Istvanek J."/>
            <person name="Dluhosova J."/>
            <person name="Dluhos P."/>
            <person name="Patkova L."/>
            <person name="Nedelnik J."/>
            <person name="Repkova J."/>
        </authorList>
    </citation>
    <scope>NUCLEOTIDE SEQUENCE [LARGE SCALE GENOMIC DNA]</scope>
    <source>
        <strain evidence="9">cv. Tatra</strain>
        <tissue evidence="8">Young leaves</tissue>
    </source>
</reference>
<evidence type="ECO:0000313" key="8">
    <source>
        <dbReference type="EMBL" id="PNX98437.1"/>
    </source>
</evidence>
<evidence type="ECO:0000256" key="2">
    <source>
        <dbReference type="ARBA" id="ARBA00022692"/>
    </source>
</evidence>
<dbReference type="InterPro" id="IPR003388">
    <property type="entry name" value="Reticulon"/>
</dbReference>
<dbReference type="ExpressionAtlas" id="A0A2K3N5W6">
    <property type="expression patterns" value="baseline"/>
</dbReference>
<comment type="caution">
    <text evidence="8">The sequence shown here is derived from an EMBL/GenBank/DDBJ whole genome shotgun (WGS) entry which is preliminary data.</text>
</comment>
<organism evidence="8 9">
    <name type="scientific">Trifolium pratense</name>
    <name type="common">Red clover</name>
    <dbReference type="NCBI Taxonomy" id="57577"/>
    <lineage>
        <taxon>Eukaryota</taxon>
        <taxon>Viridiplantae</taxon>
        <taxon>Streptophyta</taxon>
        <taxon>Embryophyta</taxon>
        <taxon>Tracheophyta</taxon>
        <taxon>Spermatophyta</taxon>
        <taxon>Magnoliopsida</taxon>
        <taxon>eudicotyledons</taxon>
        <taxon>Gunneridae</taxon>
        <taxon>Pentapetalae</taxon>
        <taxon>rosids</taxon>
        <taxon>fabids</taxon>
        <taxon>Fabales</taxon>
        <taxon>Fabaceae</taxon>
        <taxon>Papilionoideae</taxon>
        <taxon>50 kb inversion clade</taxon>
        <taxon>NPAAA clade</taxon>
        <taxon>Hologalegina</taxon>
        <taxon>IRL clade</taxon>
        <taxon>Trifolieae</taxon>
        <taxon>Trifolium</taxon>
    </lineage>
</organism>
<dbReference type="GO" id="GO:0009617">
    <property type="term" value="P:response to bacterium"/>
    <property type="evidence" value="ECO:0007669"/>
    <property type="project" value="InterPro"/>
</dbReference>
<evidence type="ECO:0000259" key="7">
    <source>
        <dbReference type="PROSITE" id="PS50845"/>
    </source>
</evidence>
<dbReference type="AlphaFoldDB" id="A0A2K3N5W6"/>
<dbReference type="PROSITE" id="PS50845">
    <property type="entry name" value="RETICULON"/>
    <property type="match status" value="1"/>
</dbReference>
<feature type="domain" description="Reticulon" evidence="7">
    <location>
        <begin position="1"/>
        <end position="77"/>
    </location>
</feature>
<protein>
    <recommendedName>
        <fullName evidence="6">Reticulon-like protein</fullName>
    </recommendedName>
</protein>
<evidence type="ECO:0000256" key="3">
    <source>
        <dbReference type="ARBA" id="ARBA00022824"/>
    </source>
</evidence>
<keyword evidence="4 6" id="KW-1133">Transmembrane helix</keyword>
<feature type="transmembrane region" description="Helical" evidence="6">
    <location>
        <begin position="14"/>
        <end position="35"/>
    </location>
</feature>
<dbReference type="PANTHER" id="PTHR10994:SF177">
    <property type="entry name" value="RETICULON-LIKE PROTEIN B15"/>
    <property type="match status" value="1"/>
</dbReference>
<accession>A0A2K3N5W6</accession>
<evidence type="ECO:0000256" key="1">
    <source>
        <dbReference type="ARBA" id="ARBA00004477"/>
    </source>
</evidence>